<accession>A0A9D4VT74</accession>
<keyword evidence="11 15" id="KW-0472">Membrane</keyword>
<dbReference type="Proteomes" id="UP001058974">
    <property type="component" value="Chromosome 7"/>
</dbReference>
<dbReference type="AlphaFoldDB" id="A0A9D4VT74"/>
<keyword evidence="5" id="KW-0479">Metal-binding</keyword>
<dbReference type="FunFam" id="3.30.2010.10:FF:000002">
    <property type="entry name" value="CAAX prenyl protease"/>
    <property type="match status" value="1"/>
</dbReference>
<evidence type="ECO:0000256" key="6">
    <source>
        <dbReference type="ARBA" id="ARBA00022801"/>
    </source>
</evidence>
<organism evidence="18 19">
    <name type="scientific">Pisum sativum</name>
    <name type="common">Garden pea</name>
    <name type="synonym">Lathyrus oleraceus</name>
    <dbReference type="NCBI Taxonomy" id="3888"/>
    <lineage>
        <taxon>Eukaryota</taxon>
        <taxon>Viridiplantae</taxon>
        <taxon>Streptophyta</taxon>
        <taxon>Embryophyta</taxon>
        <taxon>Tracheophyta</taxon>
        <taxon>Spermatophyta</taxon>
        <taxon>Magnoliopsida</taxon>
        <taxon>eudicotyledons</taxon>
        <taxon>Gunneridae</taxon>
        <taxon>Pentapetalae</taxon>
        <taxon>rosids</taxon>
        <taxon>fabids</taxon>
        <taxon>Fabales</taxon>
        <taxon>Fabaceae</taxon>
        <taxon>Papilionoideae</taxon>
        <taxon>50 kb inversion clade</taxon>
        <taxon>NPAAA clade</taxon>
        <taxon>Hologalegina</taxon>
        <taxon>IRL clade</taxon>
        <taxon>Fabeae</taxon>
        <taxon>Lathyrus</taxon>
    </lineage>
</organism>
<comment type="subcellular location">
    <subcellularLocation>
        <location evidence="1">Endoplasmic reticulum membrane</location>
        <topology evidence="1">Multi-pass membrane protein</topology>
    </subcellularLocation>
</comment>
<dbReference type="Pfam" id="PF01435">
    <property type="entry name" value="Peptidase_M48"/>
    <property type="match status" value="1"/>
</dbReference>
<dbReference type="Gene3D" id="3.30.2010.10">
    <property type="entry name" value="Metalloproteases ('zincins'), catalytic domain"/>
    <property type="match status" value="1"/>
</dbReference>
<dbReference type="InterPro" id="IPR001915">
    <property type="entry name" value="Peptidase_M48"/>
</dbReference>
<evidence type="ECO:0000313" key="19">
    <source>
        <dbReference type="Proteomes" id="UP001058974"/>
    </source>
</evidence>
<sequence length="129" mass="14620">LFFRDMIKGIFLSIIIGPPIVVAIIVIVQKGGPYLAIYLWAFMFGLSLAMLTIYPILIAPLFNKFTPLPDGPLREKIEKLASSLKFPLKKLFVVDGSTRSSHSNAYMYGFFKNKRIVLYDTLVQQCKND</sequence>
<evidence type="ECO:0000256" key="7">
    <source>
        <dbReference type="ARBA" id="ARBA00022824"/>
    </source>
</evidence>
<reference evidence="18 19" key="1">
    <citation type="journal article" date="2022" name="Nat. Genet.">
        <title>Improved pea reference genome and pan-genome highlight genomic features and evolutionary characteristics.</title>
        <authorList>
            <person name="Yang T."/>
            <person name="Liu R."/>
            <person name="Luo Y."/>
            <person name="Hu S."/>
            <person name="Wang D."/>
            <person name="Wang C."/>
            <person name="Pandey M.K."/>
            <person name="Ge S."/>
            <person name="Xu Q."/>
            <person name="Li N."/>
            <person name="Li G."/>
            <person name="Huang Y."/>
            <person name="Saxena R.K."/>
            <person name="Ji Y."/>
            <person name="Li M."/>
            <person name="Yan X."/>
            <person name="He Y."/>
            <person name="Liu Y."/>
            <person name="Wang X."/>
            <person name="Xiang C."/>
            <person name="Varshney R.K."/>
            <person name="Ding H."/>
            <person name="Gao S."/>
            <person name="Zong X."/>
        </authorList>
    </citation>
    <scope>NUCLEOTIDE SEQUENCE [LARGE SCALE GENOMIC DNA]</scope>
    <source>
        <strain evidence="18 19">cv. Zhongwan 6</strain>
    </source>
</reference>
<evidence type="ECO:0000256" key="13">
    <source>
        <dbReference type="ARBA" id="ARBA00083451"/>
    </source>
</evidence>
<evidence type="ECO:0000256" key="1">
    <source>
        <dbReference type="ARBA" id="ARBA00004477"/>
    </source>
</evidence>
<evidence type="ECO:0000256" key="14">
    <source>
        <dbReference type="RuleBase" id="RU003983"/>
    </source>
</evidence>
<gene>
    <name evidence="18" type="ORF">KIW84_075238</name>
</gene>
<name>A0A9D4VT74_PEA</name>
<dbReference type="PANTHER" id="PTHR10120">
    <property type="entry name" value="CAAX PRENYL PROTEASE 1"/>
    <property type="match status" value="1"/>
</dbReference>
<dbReference type="Gramene" id="Psat07G0523800-T1">
    <property type="protein sequence ID" value="KAI5389849.1"/>
    <property type="gene ID" value="KIW84_075238"/>
</dbReference>
<proteinExistence type="inferred from homology"/>
<evidence type="ECO:0000256" key="3">
    <source>
        <dbReference type="ARBA" id="ARBA00022670"/>
    </source>
</evidence>
<evidence type="ECO:0000256" key="9">
    <source>
        <dbReference type="ARBA" id="ARBA00022989"/>
    </source>
</evidence>
<keyword evidence="19" id="KW-1185">Reference proteome</keyword>
<comment type="cofactor">
    <cofactor evidence="14">
        <name>Zn(2+)</name>
        <dbReference type="ChEBI" id="CHEBI:29105"/>
    </cofactor>
    <text evidence="14">Binds 1 zinc ion per subunit.</text>
</comment>
<keyword evidence="9 15" id="KW-1133">Transmembrane helix</keyword>
<keyword evidence="8 14" id="KW-0862">Zinc</keyword>
<comment type="caution">
    <text evidence="18">The sequence shown here is derived from an EMBL/GenBank/DDBJ whole genome shotgun (WGS) entry which is preliminary data.</text>
</comment>
<evidence type="ECO:0000256" key="11">
    <source>
        <dbReference type="ARBA" id="ARBA00023136"/>
    </source>
</evidence>
<keyword evidence="4 15" id="KW-0812">Transmembrane</keyword>
<dbReference type="Pfam" id="PF16491">
    <property type="entry name" value="Peptidase_M48_N"/>
    <property type="match status" value="1"/>
</dbReference>
<dbReference type="InterPro" id="IPR032456">
    <property type="entry name" value="Peptidase_M48_N"/>
</dbReference>
<dbReference type="EMBL" id="JAMSHJ010000007">
    <property type="protein sequence ID" value="KAI5389849.1"/>
    <property type="molecule type" value="Genomic_DNA"/>
</dbReference>
<comment type="catalytic activity">
    <reaction evidence="12">
        <text>Hydrolyzes the peptide bond -P2-(S-farnesyl or geranylgeranyl)C-P1'-P2'-P3'-COOH where P1' and P2' are amino acids with aliphatic side chains and P3' is any C-terminal residue.</text>
        <dbReference type="EC" id="3.4.24.84"/>
    </reaction>
</comment>
<keyword evidence="6 14" id="KW-0378">Hydrolase</keyword>
<feature type="domain" description="CAAX prenyl protease 1 N-terminal" evidence="17">
    <location>
        <begin position="1"/>
        <end position="64"/>
    </location>
</feature>
<evidence type="ECO:0000256" key="4">
    <source>
        <dbReference type="ARBA" id="ARBA00022692"/>
    </source>
</evidence>
<feature type="non-terminal residue" evidence="18">
    <location>
        <position position="1"/>
    </location>
</feature>
<feature type="transmembrane region" description="Helical" evidence="15">
    <location>
        <begin position="6"/>
        <end position="28"/>
    </location>
</feature>
<evidence type="ECO:0000259" key="16">
    <source>
        <dbReference type="Pfam" id="PF01435"/>
    </source>
</evidence>
<protein>
    <recommendedName>
        <fullName evidence="2">Ste24 endopeptidase</fullName>
        <ecNumber evidence="2">3.4.24.84</ecNumber>
    </recommendedName>
    <alternativeName>
        <fullName evidence="13">Prenyl protein-specific endoprotease 1</fullName>
    </alternativeName>
</protein>
<dbReference type="EC" id="3.4.24.84" evidence="2"/>
<evidence type="ECO:0000256" key="10">
    <source>
        <dbReference type="ARBA" id="ARBA00023049"/>
    </source>
</evidence>
<evidence type="ECO:0000256" key="8">
    <source>
        <dbReference type="ARBA" id="ARBA00022833"/>
    </source>
</evidence>
<evidence type="ECO:0000256" key="2">
    <source>
        <dbReference type="ARBA" id="ARBA00012336"/>
    </source>
</evidence>
<comment type="similarity">
    <text evidence="14">Belongs to the peptidase M48 family.</text>
</comment>
<evidence type="ECO:0000313" key="18">
    <source>
        <dbReference type="EMBL" id="KAI5389849.1"/>
    </source>
</evidence>
<keyword evidence="3 14" id="KW-0645">Protease</keyword>
<dbReference type="GO" id="GO:0005789">
    <property type="term" value="C:endoplasmic reticulum membrane"/>
    <property type="evidence" value="ECO:0007669"/>
    <property type="project" value="UniProtKB-SubCell"/>
</dbReference>
<feature type="domain" description="Peptidase M48" evidence="16">
    <location>
        <begin position="68"/>
        <end position="128"/>
    </location>
</feature>
<dbReference type="GO" id="GO:0046872">
    <property type="term" value="F:metal ion binding"/>
    <property type="evidence" value="ECO:0007669"/>
    <property type="project" value="UniProtKB-KW"/>
</dbReference>
<keyword evidence="10 14" id="KW-0482">Metalloprotease</keyword>
<evidence type="ECO:0000256" key="12">
    <source>
        <dbReference type="ARBA" id="ARBA00044456"/>
    </source>
</evidence>
<feature type="transmembrane region" description="Helical" evidence="15">
    <location>
        <begin position="35"/>
        <end position="57"/>
    </location>
</feature>
<keyword evidence="7" id="KW-0256">Endoplasmic reticulum</keyword>
<dbReference type="GO" id="GO:0004222">
    <property type="term" value="F:metalloendopeptidase activity"/>
    <property type="evidence" value="ECO:0007669"/>
    <property type="project" value="InterPro"/>
</dbReference>
<evidence type="ECO:0000259" key="17">
    <source>
        <dbReference type="Pfam" id="PF16491"/>
    </source>
</evidence>
<dbReference type="GO" id="GO:0006508">
    <property type="term" value="P:proteolysis"/>
    <property type="evidence" value="ECO:0007669"/>
    <property type="project" value="UniProtKB-KW"/>
</dbReference>
<evidence type="ECO:0000256" key="5">
    <source>
        <dbReference type="ARBA" id="ARBA00022723"/>
    </source>
</evidence>
<evidence type="ECO:0000256" key="15">
    <source>
        <dbReference type="SAM" id="Phobius"/>
    </source>
</evidence>